<dbReference type="GO" id="GO:0005634">
    <property type="term" value="C:nucleus"/>
    <property type="evidence" value="ECO:0007669"/>
    <property type="project" value="UniProtKB-SubCell"/>
</dbReference>
<evidence type="ECO:0000313" key="5">
    <source>
        <dbReference type="EMBL" id="CRL07494.1"/>
    </source>
</evidence>
<proteinExistence type="predicted"/>
<comment type="subcellular location">
    <subcellularLocation>
        <location evidence="1">Nucleus</location>
    </subcellularLocation>
</comment>
<reference evidence="5 6" key="1">
    <citation type="submission" date="2015-04" db="EMBL/GenBank/DDBJ databases">
        <authorList>
            <person name="Syromyatnikov M.Y."/>
            <person name="Popov V.N."/>
        </authorList>
    </citation>
    <scope>NUCLEOTIDE SEQUENCE [LARGE SCALE GENOMIC DNA]</scope>
</reference>
<dbReference type="AlphaFoldDB" id="A0A1J1J7P6"/>
<name>A0A1J1J7P6_9DIPT</name>
<dbReference type="EMBL" id="CVRI01000072">
    <property type="protein sequence ID" value="CRL07494.1"/>
    <property type="molecule type" value="Genomic_DNA"/>
</dbReference>
<keyword evidence="2" id="KW-0539">Nucleus</keyword>
<evidence type="ECO:0000256" key="1">
    <source>
        <dbReference type="ARBA" id="ARBA00004123"/>
    </source>
</evidence>
<dbReference type="InterPro" id="IPR055220">
    <property type="entry name" value="SPRTN_ZBD"/>
</dbReference>
<accession>A0A1J1J7P6</accession>
<dbReference type="STRING" id="568069.A0A1J1J7P6"/>
<dbReference type="InterPro" id="IPR044245">
    <property type="entry name" value="Spartan"/>
</dbReference>
<evidence type="ECO:0000259" key="4">
    <source>
        <dbReference type="SMART" id="SM00731"/>
    </source>
</evidence>
<feature type="compositionally biased region" description="Basic and acidic residues" evidence="3">
    <location>
        <begin position="290"/>
        <end position="307"/>
    </location>
</feature>
<dbReference type="GO" id="GO:0004222">
    <property type="term" value="F:metalloendopeptidase activity"/>
    <property type="evidence" value="ECO:0007669"/>
    <property type="project" value="InterPro"/>
</dbReference>
<feature type="domain" description="SprT-like" evidence="4">
    <location>
        <begin position="36"/>
        <end position="207"/>
    </location>
</feature>
<feature type="region of interest" description="Disordered" evidence="3">
    <location>
        <begin position="238"/>
        <end position="311"/>
    </location>
</feature>
<dbReference type="SMART" id="SM00731">
    <property type="entry name" value="SprT"/>
    <property type="match status" value="1"/>
</dbReference>
<dbReference type="PANTHER" id="PTHR21220:SF0">
    <property type="entry name" value="DNA-DEPENDENT METALLOPROTEASE SPRTN"/>
    <property type="match status" value="1"/>
</dbReference>
<dbReference type="InterPro" id="IPR006640">
    <property type="entry name" value="SprT-like_domain"/>
</dbReference>
<organism evidence="5 6">
    <name type="scientific">Clunio marinus</name>
    <dbReference type="NCBI Taxonomy" id="568069"/>
    <lineage>
        <taxon>Eukaryota</taxon>
        <taxon>Metazoa</taxon>
        <taxon>Ecdysozoa</taxon>
        <taxon>Arthropoda</taxon>
        <taxon>Hexapoda</taxon>
        <taxon>Insecta</taxon>
        <taxon>Pterygota</taxon>
        <taxon>Neoptera</taxon>
        <taxon>Endopterygota</taxon>
        <taxon>Diptera</taxon>
        <taxon>Nematocera</taxon>
        <taxon>Chironomoidea</taxon>
        <taxon>Chironomidae</taxon>
        <taxon>Clunio</taxon>
    </lineage>
</organism>
<evidence type="ECO:0000256" key="2">
    <source>
        <dbReference type="ARBA" id="ARBA00023242"/>
    </source>
</evidence>
<dbReference type="GO" id="GO:0003697">
    <property type="term" value="F:single-stranded DNA binding"/>
    <property type="evidence" value="ECO:0007669"/>
    <property type="project" value="InterPro"/>
</dbReference>
<evidence type="ECO:0000313" key="6">
    <source>
        <dbReference type="Proteomes" id="UP000183832"/>
    </source>
</evidence>
<keyword evidence="6" id="KW-1185">Reference proteome</keyword>
<dbReference type="GO" id="GO:0006974">
    <property type="term" value="P:DNA damage response"/>
    <property type="evidence" value="ECO:0007669"/>
    <property type="project" value="InterPro"/>
</dbReference>
<dbReference type="OrthoDB" id="5236983at2759"/>
<dbReference type="Pfam" id="PF22934">
    <property type="entry name" value="SPRTN_ZBD"/>
    <property type="match status" value="1"/>
</dbReference>
<dbReference type="GO" id="GO:0031593">
    <property type="term" value="F:polyubiquitin modification-dependent protein binding"/>
    <property type="evidence" value="ECO:0007669"/>
    <property type="project" value="TreeGrafter"/>
</dbReference>
<sequence length="397" mass="45401">MTTFKKLPPKPSKTNFDLNSTQNLVDPQWETLDPTPNIFSMFSTFNNKFFAGRLSCVEVEWSTKMYQCAGICYSRRNQMGMACVIRLSEPLLKLRSRKDLVETLLHEMIHAWNFIRGILEENGGHGKNFLSKMHEINRQAGTNISVYHTFHDEVNLYKKHWWRCDGVCKNRSPYYGFVKRVSNRTPGPNDFWWKQHESSCGGKFIKVKEPEKLVKGKENKKKEKKSIAEKKMTTSPGLDIRKFFKPNGTDDKQPTSKGVEVGTNLPSTSKAREKSSSGITLGGKNSGRSRLLDYFDTKDSDKTESQPKKRKLFDPSDGVIHIQITTDTDYTSLHDSMKAEFDDDVIFIDDEFNDNFPKPVQEKEDEIIPIEICSCPVCNISVATGEINQHLDLCLGM</sequence>
<evidence type="ECO:0000256" key="3">
    <source>
        <dbReference type="SAM" id="MobiDB-lite"/>
    </source>
</evidence>
<dbReference type="PANTHER" id="PTHR21220">
    <property type="entry name" value="DNA-DEPENDENT METALLOPROTEASE SPRTN"/>
    <property type="match status" value="1"/>
</dbReference>
<gene>
    <name evidence="5" type="ORF">CLUMA_CG020461</name>
</gene>
<dbReference type="Proteomes" id="UP000183832">
    <property type="component" value="Unassembled WGS sequence"/>
</dbReference>
<protein>
    <submittedName>
        <fullName evidence="5">CLUMA_CG020461, isoform A</fullName>
    </submittedName>
</protein>
<dbReference type="Gene3D" id="3.30.160.60">
    <property type="entry name" value="Classic Zinc Finger"/>
    <property type="match status" value="1"/>
</dbReference>
<dbReference type="Pfam" id="PF10263">
    <property type="entry name" value="SprT-like"/>
    <property type="match status" value="1"/>
</dbReference>